<reference evidence="7 8" key="1">
    <citation type="submission" date="2019-12" db="EMBL/GenBank/DDBJ databases">
        <authorList>
            <person name="Alioto T."/>
            <person name="Alioto T."/>
            <person name="Gomez Garrido J."/>
        </authorList>
    </citation>
    <scope>NUCLEOTIDE SEQUENCE [LARGE SCALE GENOMIC DNA]</scope>
</reference>
<dbReference type="GO" id="GO:0016706">
    <property type="term" value="F:2-oxoglutarate-dependent dioxygenase activity"/>
    <property type="evidence" value="ECO:0007669"/>
    <property type="project" value="UniProtKB-ARBA"/>
</dbReference>
<evidence type="ECO:0000256" key="3">
    <source>
        <dbReference type="SAM" id="MobiDB-lite"/>
    </source>
</evidence>
<feature type="region of interest" description="Disordered" evidence="3">
    <location>
        <begin position="1"/>
        <end position="30"/>
    </location>
</feature>
<keyword evidence="1" id="KW-0479">Metal-binding</keyword>
<keyword evidence="8" id="KW-1185">Reference proteome</keyword>
<keyword evidence="4" id="KW-0812">Transmembrane</keyword>
<gene>
    <name evidence="7" type="ORF">OLEA9_A115036</name>
</gene>
<organism evidence="7 8">
    <name type="scientific">Olea europaea subsp. europaea</name>
    <dbReference type="NCBI Taxonomy" id="158383"/>
    <lineage>
        <taxon>Eukaryota</taxon>
        <taxon>Viridiplantae</taxon>
        <taxon>Streptophyta</taxon>
        <taxon>Embryophyta</taxon>
        <taxon>Tracheophyta</taxon>
        <taxon>Spermatophyta</taxon>
        <taxon>Magnoliopsida</taxon>
        <taxon>eudicotyledons</taxon>
        <taxon>Gunneridae</taxon>
        <taxon>Pentapetalae</taxon>
        <taxon>asterids</taxon>
        <taxon>lamiids</taxon>
        <taxon>Lamiales</taxon>
        <taxon>Oleaceae</taxon>
        <taxon>Oleeae</taxon>
        <taxon>Olea</taxon>
    </lineage>
</organism>
<name>A0A8S0RAJ8_OLEEU</name>
<comment type="caution">
    <text evidence="7">The sequence shown here is derived from an EMBL/GenBank/DDBJ whole genome shotgun (WGS) entry which is preliminary data.</text>
</comment>
<evidence type="ECO:0000256" key="2">
    <source>
        <dbReference type="ARBA" id="ARBA00023004"/>
    </source>
</evidence>
<feature type="transmembrane region" description="Helical" evidence="4">
    <location>
        <begin position="348"/>
        <end position="366"/>
    </location>
</feature>
<evidence type="ECO:0000259" key="6">
    <source>
        <dbReference type="Pfam" id="PF14226"/>
    </source>
</evidence>
<keyword evidence="4" id="KW-1133">Transmembrane helix</keyword>
<dbReference type="Pfam" id="PF14226">
    <property type="entry name" value="DIOX_N"/>
    <property type="match status" value="1"/>
</dbReference>
<dbReference type="InterPro" id="IPR026992">
    <property type="entry name" value="DIOX_N"/>
</dbReference>
<dbReference type="OrthoDB" id="1928184at2759"/>
<dbReference type="InterPro" id="IPR044861">
    <property type="entry name" value="IPNS-like_FE2OG_OXY"/>
</dbReference>
<feature type="domain" description="Non-haem dioxygenase N-terminal" evidence="6">
    <location>
        <begin position="82"/>
        <end position="152"/>
    </location>
</feature>
<evidence type="ECO:0000313" key="8">
    <source>
        <dbReference type="Proteomes" id="UP000594638"/>
    </source>
</evidence>
<dbReference type="Proteomes" id="UP000594638">
    <property type="component" value="Unassembled WGS sequence"/>
</dbReference>
<dbReference type="Pfam" id="PF03171">
    <property type="entry name" value="2OG-FeII_Oxy"/>
    <property type="match status" value="1"/>
</dbReference>
<protein>
    <submittedName>
        <fullName evidence="7">Flavonol synthase flavanone 3-hydroxylase-like</fullName>
    </submittedName>
</protein>
<sequence>MATTPESLPENRVIDFRAPPPSPVAPGHRSSLTNDEVLTEFLENSLKVPDLILPDRVFPRQKASQNPLKLDLQSLESIENGEGLKIVEMIARVGCLEVINHGISKDFIKSVLAAGADIFGISPEKKKIAARSPERLFGFEEIHGEEEDETNEEFLWHRDEAFKAEMEGIWPIGYSNFSEKMEKLLPKIEEVASRILLFLQNISPRKFSDITTMENQEITGSICYIYKHCKKMDGVECADSLKYDVIRMLIKGSEFPHALCLHLCSGSTDFHVYSKKGWASFRPEEGTIVITVGDQLQAWSNGQYRHVIGRPMFKGEDEDCISMAFLYAPPKVTNSIKDDKTISFSQQIVIAIIFTLLYQLLLRIYYMIL</sequence>
<dbReference type="SUPFAM" id="SSF51197">
    <property type="entry name" value="Clavaminate synthase-like"/>
    <property type="match status" value="1"/>
</dbReference>
<dbReference type="InterPro" id="IPR027443">
    <property type="entry name" value="IPNS-like_sf"/>
</dbReference>
<keyword evidence="2" id="KW-0408">Iron</keyword>
<dbReference type="AlphaFoldDB" id="A0A8S0RAJ8"/>
<dbReference type="Gene3D" id="2.60.120.330">
    <property type="entry name" value="B-lactam Antibiotic, Isopenicillin N Synthase, Chain"/>
    <property type="match status" value="1"/>
</dbReference>
<dbReference type="GO" id="GO:0046872">
    <property type="term" value="F:metal ion binding"/>
    <property type="evidence" value="ECO:0007669"/>
    <property type="project" value="UniProtKB-KW"/>
</dbReference>
<feature type="domain" description="Isopenicillin N synthase-like Fe(2+) 2OG dioxygenase" evidence="5">
    <location>
        <begin position="268"/>
        <end position="327"/>
    </location>
</feature>
<evidence type="ECO:0000256" key="4">
    <source>
        <dbReference type="SAM" id="Phobius"/>
    </source>
</evidence>
<dbReference type="EMBL" id="CACTIH010002323">
    <property type="protein sequence ID" value="CAA2975913.1"/>
    <property type="molecule type" value="Genomic_DNA"/>
</dbReference>
<evidence type="ECO:0000259" key="5">
    <source>
        <dbReference type="Pfam" id="PF03171"/>
    </source>
</evidence>
<dbReference type="PANTHER" id="PTHR34945:SF8">
    <property type="entry name" value="DOWNSTREAM TARGET OF AGL15-4"/>
    <property type="match status" value="1"/>
</dbReference>
<keyword evidence="4" id="KW-0472">Membrane</keyword>
<evidence type="ECO:0000256" key="1">
    <source>
        <dbReference type="ARBA" id="ARBA00022723"/>
    </source>
</evidence>
<dbReference type="PANTHER" id="PTHR34945">
    <property type="entry name" value="2-OXOGLUTARATE (2OG) AND FE(II)-DEPENDENT OXYGENASE SUPERFAMILY PROTEIN"/>
    <property type="match status" value="1"/>
</dbReference>
<evidence type="ECO:0000313" key="7">
    <source>
        <dbReference type="EMBL" id="CAA2975913.1"/>
    </source>
</evidence>
<dbReference type="Gramene" id="OE9A115036T1">
    <property type="protein sequence ID" value="OE9A115036C1"/>
    <property type="gene ID" value="OE9A115036"/>
</dbReference>
<accession>A0A8S0RAJ8</accession>
<proteinExistence type="predicted"/>